<keyword evidence="9 13" id="KW-0520">NAD</keyword>
<evidence type="ECO:0000256" key="14">
    <source>
        <dbReference type="RuleBase" id="RU000618"/>
    </source>
</evidence>
<dbReference type="Gene3D" id="3.40.50.10190">
    <property type="entry name" value="BRCT domain"/>
    <property type="match status" value="1"/>
</dbReference>
<feature type="binding site" evidence="13">
    <location>
        <position position="152"/>
    </location>
    <ligand>
        <name>NAD(+)</name>
        <dbReference type="ChEBI" id="CHEBI:57540"/>
    </ligand>
</feature>
<evidence type="ECO:0000259" key="16">
    <source>
        <dbReference type="PROSITE" id="PS50172"/>
    </source>
</evidence>
<dbReference type="EC" id="6.5.1.2" evidence="1 13"/>
<organism evidence="17 18">
    <name type="scientific">Catellatospora methionotrophica</name>
    <dbReference type="NCBI Taxonomy" id="121620"/>
    <lineage>
        <taxon>Bacteria</taxon>
        <taxon>Bacillati</taxon>
        <taxon>Actinomycetota</taxon>
        <taxon>Actinomycetes</taxon>
        <taxon>Micromonosporales</taxon>
        <taxon>Micromonosporaceae</taxon>
        <taxon>Catellatospora</taxon>
    </lineage>
</organism>
<evidence type="ECO:0000256" key="12">
    <source>
        <dbReference type="ARBA" id="ARBA00060881"/>
    </source>
</evidence>
<comment type="similarity">
    <text evidence="12 13">Belongs to the NAD-dependent DNA ligase family. LigA subfamily.</text>
</comment>
<dbReference type="InterPro" id="IPR001357">
    <property type="entry name" value="BRCT_dom"/>
</dbReference>
<evidence type="ECO:0000256" key="7">
    <source>
        <dbReference type="ARBA" id="ARBA00022833"/>
    </source>
</evidence>
<dbReference type="RefSeq" id="WP_166384987.1">
    <property type="nucleotide sequence ID" value="NZ_BAAATT010000033.1"/>
</dbReference>
<dbReference type="Gene3D" id="1.10.287.610">
    <property type="entry name" value="Helix hairpin bin"/>
    <property type="match status" value="1"/>
</dbReference>
<feature type="binding site" evidence="13">
    <location>
        <begin position="53"/>
        <end position="57"/>
    </location>
    <ligand>
        <name>NAD(+)</name>
        <dbReference type="ChEBI" id="CHEBI:57540"/>
    </ligand>
</feature>
<dbReference type="InterPro" id="IPR033136">
    <property type="entry name" value="DNA_ligase_CS"/>
</dbReference>
<dbReference type="GO" id="GO:0006281">
    <property type="term" value="P:DNA repair"/>
    <property type="evidence" value="ECO:0007669"/>
    <property type="project" value="UniProtKB-KW"/>
</dbReference>
<keyword evidence="4 13" id="KW-0235">DNA replication</keyword>
<dbReference type="Pfam" id="PF12826">
    <property type="entry name" value="HHH_2"/>
    <property type="match status" value="1"/>
</dbReference>
<feature type="domain" description="BRCT" evidence="16">
    <location>
        <begin position="620"/>
        <end position="701"/>
    </location>
</feature>
<gene>
    <name evidence="17" type="primary">ligA2</name>
    <name evidence="13" type="synonym">ligA</name>
    <name evidence="17" type="ORF">Cme02nite_08830</name>
</gene>
<keyword evidence="8 13" id="KW-0460">Magnesium</keyword>
<proteinExistence type="inferred from homology"/>
<feature type="binding site" evidence="13">
    <location>
        <position position="327"/>
    </location>
    <ligand>
        <name>NAD(+)</name>
        <dbReference type="ChEBI" id="CHEBI:57540"/>
    </ligand>
</feature>
<dbReference type="InterPro" id="IPR004150">
    <property type="entry name" value="NAD_DNA_ligase_OB"/>
</dbReference>
<dbReference type="PROSITE" id="PS01056">
    <property type="entry name" value="DNA_LIGASE_N2"/>
    <property type="match status" value="1"/>
</dbReference>
<comment type="caution">
    <text evidence="17">The sequence shown here is derived from an EMBL/GenBank/DDBJ whole genome shotgun (WGS) entry which is preliminary data.</text>
</comment>
<evidence type="ECO:0000256" key="9">
    <source>
        <dbReference type="ARBA" id="ARBA00023027"/>
    </source>
</evidence>
<dbReference type="GO" id="GO:0006260">
    <property type="term" value="P:DNA replication"/>
    <property type="evidence" value="ECO:0007669"/>
    <property type="project" value="UniProtKB-KW"/>
</dbReference>
<dbReference type="Gene3D" id="3.30.470.30">
    <property type="entry name" value="DNA ligase/mRNA capping enzyme"/>
    <property type="match status" value="1"/>
</dbReference>
<evidence type="ECO:0000256" key="6">
    <source>
        <dbReference type="ARBA" id="ARBA00022763"/>
    </source>
</evidence>
<dbReference type="HAMAP" id="MF_01588">
    <property type="entry name" value="DNA_ligase_A"/>
    <property type="match status" value="1"/>
</dbReference>
<dbReference type="InterPro" id="IPR013839">
    <property type="entry name" value="DNAligase_adenylation"/>
</dbReference>
<protein>
    <recommendedName>
        <fullName evidence="2 13">DNA ligase</fullName>
        <ecNumber evidence="1 13">6.5.1.2</ecNumber>
    </recommendedName>
    <alternativeName>
        <fullName evidence="13">Polydeoxyribonucleotide synthase [NAD(+)]</fullName>
    </alternativeName>
</protein>
<dbReference type="NCBIfam" id="NF005932">
    <property type="entry name" value="PRK07956.1"/>
    <property type="match status" value="1"/>
</dbReference>
<dbReference type="SUPFAM" id="SSF47781">
    <property type="entry name" value="RuvA domain 2-like"/>
    <property type="match status" value="1"/>
</dbReference>
<evidence type="ECO:0000256" key="5">
    <source>
        <dbReference type="ARBA" id="ARBA00022723"/>
    </source>
</evidence>
<evidence type="ECO:0000313" key="18">
    <source>
        <dbReference type="Proteomes" id="UP000660339"/>
    </source>
</evidence>
<evidence type="ECO:0000256" key="10">
    <source>
        <dbReference type="ARBA" id="ARBA00023204"/>
    </source>
</evidence>
<keyword evidence="6 13" id="KW-0227">DNA damage</keyword>
<comment type="cofactor">
    <cofactor evidence="13">
        <name>Mg(2+)</name>
        <dbReference type="ChEBI" id="CHEBI:18420"/>
    </cofactor>
    <cofactor evidence="13">
        <name>Mn(2+)</name>
        <dbReference type="ChEBI" id="CHEBI:29035"/>
    </cofactor>
</comment>
<dbReference type="PANTHER" id="PTHR23389:SF9">
    <property type="entry name" value="DNA LIGASE"/>
    <property type="match status" value="1"/>
</dbReference>
<dbReference type="PANTHER" id="PTHR23389">
    <property type="entry name" value="CHROMOSOME TRANSMISSION FIDELITY FACTOR 18"/>
    <property type="match status" value="1"/>
</dbReference>
<dbReference type="Pfam" id="PF00533">
    <property type="entry name" value="BRCT"/>
    <property type="match status" value="1"/>
</dbReference>
<evidence type="ECO:0000256" key="4">
    <source>
        <dbReference type="ARBA" id="ARBA00022705"/>
    </source>
</evidence>
<dbReference type="PROSITE" id="PS01055">
    <property type="entry name" value="DNA_LIGASE_N1"/>
    <property type="match status" value="1"/>
</dbReference>
<comment type="catalytic activity">
    <reaction evidence="11 13 14">
        <text>NAD(+) + (deoxyribonucleotide)n-3'-hydroxyl + 5'-phospho-(deoxyribonucleotide)m = (deoxyribonucleotide)n+m + AMP + beta-nicotinamide D-nucleotide.</text>
        <dbReference type="EC" id="6.5.1.2"/>
    </reaction>
</comment>
<dbReference type="CDD" id="cd17748">
    <property type="entry name" value="BRCT_DNA_ligase_like"/>
    <property type="match status" value="1"/>
</dbReference>
<dbReference type="Pfam" id="PF01653">
    <property type="entry name" value="DNA_ligase_aden"/>
    <property type="match status" value="1"/>
</dbReference>
<keyword evidence="13" id="KW-0464">Manganese</keyword>
<feature type="binding site" evidence="13">
    <location>
        <position position="421"/>
    </location>
    <ligand>
        <name>Zn(2+)</name>
        <dbReference type="ChEBI" id="CHEBI:29105"/>
    </ligand>
</feature>
<dbReference type="GO" id="GO:0046872">
    <property type="term" value="F:metal ion binding"/>
    <property type="evidence" value="ECO:0007669"/>
    <property type="project" value="UniProtKB-KW"/>
</dbReference>
<dbReference type="SUPFAM" id="SSF50249">
    <property type="entry name" value="Nucleic acid-binding proteins"/>
    <property type="match status" value="1"/>
</dbReference>
<evidence type="ECO:0000256" key="8">
    <source>
        <dbReference type="ARBA" id="ARBA00022842"/>
    </source>
</evidence>
<dbReference type="Pfam" id="PF03120">
    <property type="entry name" value="OB_DNA_ligase"/>
    <property type="match status" value="1"/>
</dbReference>
<dbReference type="InterPro" id="IPR013840">
    <property type="entry name" value="DNAligase_N"/>
</dbReference>
<dbReference type="InterPro" id="IPR010994">
    <property type="entry name" value="RuvA_2-like"/>
</dbReference>
<feature type="binding site" evidence="13">
    <location>
        <position position="129"/>
    </location>
    <ligand>
        <name>NAD(+)</name>
        <dbReference type="ChEBI" id="CHEBI:57540"/>
    </ligand>
</feature>
<feature type="binding site" evidence="13">
    <location>
        <position position="186"/>
    </location>
    <ligand>
        <name>NAD(+)</name>
        <dbReference type="ChEBI" id="CHEBI:57540"/>
    </ligand>
</feature>
<dbReference type="InterPro" id="IPR001679">
    <property type="entry name" value="DNA_ligase"/>
</dbReference>
<dbReference type="Proteomes" id="UP000660339">
    <property type="component" value="Unassembled WGS sequence"/>
</dbReference>
<dbReference type="InterPro" id="IPR018239">
    <property type="entry name" value="DNA_ligase_AS"/>
</dbReference>
<dbReference type="CDD" id="cd00114">
    <property type="entry name" value="LIGANc"/>
    <property type="match status" value="1"/>
</dbReference>
<dbReference type="Pfam" id="PF14520">
    <property type="entry name" value="HHH_5"/>
    <property type="match status" value="1"/>
</dbReference>
<reference evidence="17" key="1">
    <citation type="submission" date="2021-01" db="EMBL/GenBank/DDBJ databases">
        <title>Whole genome shotgun sequence of Catellatospora methionotrophica NBRC 14553.</title>
        <authorList>
            <person name="Komaki H."/>
            <person name="Tamura T."/>
        </authorList>
    </citation>
    <scope>NUCLEOTIDE SEQUENCE</scope>
    <source>
        <strain evidence="17">NBRC 14553</strain>
    </source>
</reference>
<feature type="binding site" evidence="13">
    <location>
        <position position="443"/>
    </location>
    <ligand>
        <name>Zn(2+)</name>
        <dbReference type="ChEBI" id="CHEBI:29105"/>
    </ligand>
</feature>
<keyword evidence="7 13" id="KW-0862">Zinc</keyword>
<evidence type="ECO:0000256" key="15">
    <source>
        <dbReference type="SAM" id="MobiDB-lite"/>
    </source>
</evidence>
<dbReference type="Gene3D" id="1.10.150.20">
    <property type="entry name" value="5' to 3' exonuclease, C-terminal subdomain"/>
    <property type="match status" value="2"/>
</dbReference>
<keyword evidence="10 13" id="KW-0234">DNA repair</keyword>
<keyword evidence="3 13" id="KW-0436">Ligase</keyword>
<evidence type="ECO:0000256" key="2">
    <source>
        <dbReference type="ARBA" id="ARBA00013308"/>
    </source>
</evidence>
<evidence type="ECO:0000256" key="13">
    <source>
        <dbReference type="HAMAP-Rule" id="MF_01588"/>
    </source>
</evidence>
<dbReference type="SUPFAM" id="SSF52113">
    <property type="entry name" value="BRCT domain"/>
    <property type="match status" value="1"/>
</dbReference>
<keyword evidence="5 13" id="KW-0479">Metal-binding</keyword>
<dbReference type="Gene3D" id="2.40.50.140">
    <property type="entry name" value="Nucleic acid-binding proteins"/>
    <property type="match status" value="1"/>
</dbReference>
<evidence type="ECO:0000313" key="17">
    <source>
        <dbReference type="EMBL" id="GIG12551.1"/>
    </source>
</evidence>
<dbReference type="FunFam" id="2.40.50.140:FF:000012">
    <property type="entry name" value="DNA ligase"/>
    <property type="match status" value="1"/>
</dbReference>
<feature type="active site" description="N6-AMP-lysine intermediate" evidence="13">
    <location>
        <position position="131"/>
    </location>
</feature>
<dbReference type="InterPro" id="IPR041663">
    <property type="entry name" value="DisA/LigA_HHH"/>
</dbReference>
<dbReference type="PIRSF" id="PIRSF001604">
    <property type="entry name" value="LigA"/>
    <property type="match status" value="1"/>
</dbReference>
<accession>A0A8J3PEV3</accession>
<dbReference type="NCBIfam" id="TIGR00575">
    <property type="entry name" value="dnlj"/>
    <property type="match status" value="1"/>
</dbReference>
<dbReference type="InterPro" id="IPR012340">
    <property type="entry name" value="NA-bd_OB-fold"/>
</dbReference>
<keyword evidence="18" id="KW-1185">Reference proteome</keyword>
<comment type="function">
    <text evidence="13">DNA ligase that catalyzes the formation of phosphodiester linkages between 5'-phosphoryl and 3'-hydroxyl groups in double-stranded DNA using NAD as a coenzyme and as the energy source for the reaction. It is essential for DNA replication and repair of damaged DNA.</text>
</comment>
<dbReference type="EMBL" id="BONJ01000001">
    <property type="protein sequence ID" value="GIG12551.1"/>
    <property type="molecule type" value="Genomic_DNA"/>
</dbReference>
<dbReference type="SMART" id="SM00532">
    <property type="entry name" value="LIGANc"/>
    <property type="match status" value="1"/>
</dbReference>
<evidence type="ECO:0000256" key="11">
    <source>
        <dbReference type="ARBA" id="ARBA00034005"/>
    </source>
</evidence>
<comment type="caution">
    <text evidence="13">Lacks conserved residue(s) required for the propagation of feature annotation.</text>
</comment>
<dbReference type="GO" id="GO:0003911">
    <property type="term" value="F:DNA ligase (NAD+) activity"/>
    <property type="evidence" value="ECO:0007669"/>
    <property type="project" value="UniProtKB-UniRule"/>
</dbReference>
<evidence type="ECO:0000256" key="3">
    <source>
        <dbReference type="ARBA" id="ARBA00022598"/>
    </source>
</evidence>
<name>A0A8J3PEV3_9ACTN</name>
<feature type="binding site" evidence="13">
    <location>
        <begin position="98"/>
        <end position="99"/>
    </location>
    <ligand>
        <name>NAD(+)</name>
        <dbReference type="ChEBI" id="CHEBI:57540"/>
    </ligand>
</feature>
<feature type="binding site" evidence="13">
    <location>
        <position position="424"/>
    </location>
    <ligand>
        <name>Zn(2+)</name>
        <dbReference type="ChEBI" id="CHEBI:29105"/>
    </ligand>
</feature>
<dbReference type="PROSITE" id="PS50172">
    <property type="entry name" value="BRCT"/>
    <property type="match status" value="1"/>
</dbReference>
<evidence type="ECO:0000256" key="1">
    <source>
        <dbReference type="ARBA" id="ARBA00012722"/>
    </source>
</evidence>
<dbReference type="InterPro" id="IPR036420">
    <property type="entry name" value="BRCT_dom_sf"/>
</dbReference>
<dbReference type="AlphaFoldDB" id="A0A8J3PEV3"/>
<feature type="binding site" evidence="13">
    <location>
        <position position="303"/>
    </location>
    <ligand>
        <name>NAD(+)</name>
        <dbReference type="ChEBI" id="CHEBI:57540"/>
    </ligand>
</feature>
<dbReference type="SUPFAM" id="SSF56091">
    <property type="entry name" value="DNA ligase/mRNA capping enzyme, catalytic domain"/>
    <property type="match status" value="1"/>
</dbReference>
<feature type="region of interest" description="Disordered" evidence="15">
    <location>
        <begin position="595"/>
        <end position="619"/>
    </location>
</feature>
<dbReference type="SMART" id="SM00292">
    <property type="entry name" value="BRCT"/>
    <property type="match status" value="1"/>
</dbReference>
<sequence length="714" mass="74433">MSDDRTTDGTATAPIVDPARALPHTSRDDYEAAVAQARRAAAAYYAGEQSIDDADYDALYARITASEREHPAWRVADSPTAVVGTPGGDIEHSTPMLSIGNVFNSEGLHDWAAKLDKALGHPATSYSVEPKIDGLAIAARYAEGRLVLIATRGDGHTGEDVTSQARLVAGLPARLSAPVTIEVRGEVYMTDADFAKGCDLRLAHGEPVFANPRSAAAGSLRAQRVYDVPLSFMAYAAHGLPDEHAHSHSASIAYLGTLGVATTAQSSAGLTVCTDIDEVTAAVAALGARRGELGFGIDGVVVKADLTADQAKAGFSTRAPRWGTAYKFPADTRTTKLLRIDVQVGRTGVITPVAVLEPVQVGGVVVTSATLHNFTDLERRDVRAGDTVHVRRAGDVIPEITGAVHEARPVDAEPYSPPVQCPRCGGDIDRGNLRWRCARGRACGEKATLLYYTSRDAMDIEGLGEKILDALLATGHITDAADLYALDVPTLAAMDRLGTVSATNLVGSIAATKARPLSRVLTGLGIRMTGRTLSRRIARHFGTMDAILAATPAEWEQVDGIGSERAAVIIAELAEVAPLIAKLAGHGVNMTEPTGPAVNAAPDSAAGSGLPLRRPDGTPMTVVVTGSVPGLTRNQGNEAVEELGGKSSGSVSAKTDFVVVGDGAGSKATKAADLGLPILDADKFAQLLTAHRTGDHDTATTILHTVARVTQPAA</sequence>